<sequence>MPTYEYMCNKCEHQFEAVQSFSEAALDTCPKCKGSVRKVYNNVGVVFKGSGFYKTDSRSTSTPAPAPAKTEPKPAPKSDS</sequence>
<protein>
    <submittedName>
        <fullName evidence="7">Unannotated protein</fullName>
    </submittedName>
</protein>
<dbReference type="SMART" id="SM00834">
    <property type="entry name" value="CxxC_CXXC_SSSS"/>
    <property type="match status" value="1"/>
</dbReference>
<evidence type="ECO:0000313" key="8">
    <source>
        <dbReference type="EMBL" id="CAB5144104.1"/>
    </source>
</evidence>
<dbReference type="InterPro" id="IPR013429">
    <property type="entry name" value="Regulatory_FmdB_Zinc_ribbon"/>
</dbReference>
<dbReference type="EMBL" id="CAEZWN010000015">
    <property type="protein sequence ID" value="CAB4650354.1"/>
    <property type="molecule type" value="Genomic_DNA"/>
</dbReference>
<dbReference type="NCBIfam" id="TIGR02605">
    <property type="entry name" value="CxxC_CxxC_SSSS"/>
    <property type="match status" value="1"/>
</dbReference>
<reference evidence="7" key="1">
    <citation type="submission" date="2020-05" db="EMBL/GenBank/DDBJ databases">
        <authorList>
            <person name="Chiriac C."/>
            <person name="Salcher M."/>
            <person name="Ghai R."/>
            <person name="Kavagutti S V."/>
        </authorList>
    </citation>
    <scope>NUCLEOTIDE SEQUENCE</scope>
</reference>
<dbReference type="EMBL" id="CAESAM010000002">
    <property type="protein sequence ID" value="CAB4331950.1"/>
    <property type="molecule type" value="Genomic_DNA"/>
</dbReference>
<dbReference type="EMBL" id="CAFBSA010000023">
    <property type="protein sequence ID" value="CAB5144104.1"/>
    <property type="molecule type" value="Genomic_DNA"/>
</dbReference>
<evidence type="ECO:0000313" key="4">
    <source>
        <dbReference type="EMBL" id="CAB4603676.1"/>
    </source>
</evidence>
<evidence type="ECO:0000256" key="1">
    <source>
        <dbReference type="SAM" id="MobiDB-lite"/>
    </source>
</evidence>
<proteinExistence type="predicted"/>
<accession>A0A6J7MB70</accession>
<evidence type="ECO:0000313" key="5">
    <source>
        <dbReference type="EMBL" id="CAB4650354.1"/>
    </source>
</evidence>
<dbReference type="PANTHER" id="PTHR34404:SF2">
    <property type="entry name" value="CONSERVED SERINE RICH PROTEIN"/>
    <property type="match status" value="1"/>
</dbReference>
<dbReference type="EMBL" id="CAEZXU010000004">
    <property type="protein sequence ID" value="CAB4690275.1"/>
    <property type="molecule type" value="Genomic_DNA"/>
</dbReference>
<organism evidence="7">
    <name type="scientific">freshwater metagenome</name>
    <dbReference type="NCBI Taxonomy" id="449393"/>
    <lineage>
        <taxon>unclassified sequences</taxon>
        <taxon>metagenomes</taxon>
        <taxon>ecological metagenomes</taxon>
    </lineage>
</organism>
<evidence type="ECO:0000313" key="3">
    <source>
        <dbReference type="EMBL" id="CAB4331950.1"/>
    </source>
</evidence>
<evidence type="ECO:0000313" key="6">
    <source>
        <dbReference type="EMBL" id="CAB4690275.1"/>
    </source>
</evidence>
<feature type="domain" description="Putative regulatory protein FmdB zinc ribbon" evidence="2">
    <location>
        <begin position="1"/>
        <end position="41"/>
    </location>
</feature>
<dbReference type="Pfam" id="PF09723">
    <property type="entry name" value="Zn_ribbon_8"/>
    <property type="match status" value="1"/>
</dbReference>
<gene>
    <name evidence="4" type="ORF">UFOPK1854_00126</name>
    <name evidence="5" type="ORF">UFOPK2252_00295</name>
    <name evidence="6" type="ORF">UFOPK2592_00151</name>
    <name evidence="7" type="ORF">UFOPK3935_00369</name>
    <name evidence="3" type="ORF">UFOPK4171_00059</name>
    <name evidence="8" type="ORF">UFOPK4442_00238</name>
</gene>
<feature type="region of interest" description="Disordered" evidence="1">
    <location>
        <begin position="50"/>
        <end position="80"/>
    </location>
</feature>
<dbReference type="EMBL" id="CAFBOH010000027">
    <property type="protein sequence ID" value="CAB4974864.1"/>
    <property type="molecule type" value="Genomic_DNA"/>
</dbReference>
<evidence type="ECO:0000313" key="7">
    <source>
        <dbReference type="EMBL" id="CAB4974864.1"/>
    </source>
</evidence>
<evidence type="ECO:0000259" key="2">
    <source>
        <dbReference type="SMART" id="SM00834"/>
    </source>
</evidence>
<dbReference type="EMBL" id="CAEZUT010000007">
    <property type="protein sequence ID" value="CAB4603676.1"/>
    <property type="molecule type" value="Genomic_DNA"/>
</dbReference>
<feature type="compositionally biased region" description="Basic and acidic residues" evidence="1">
    <location>
        <begin position="70"/>
        <end position="80"/>
    </location>
</feature>
<dbReference type="PANTHER" id="PTHR34404">
    <property type="entry name" value="REGULATORY PROTEIN, FMDB FAMILY"/>
    <property type="match status" value="1"/>
</dbReference>
<name>A0A6J7MB70_9ZZZZ</name>
<feature type="compositionally biased region" description="Low complexity" evidence="1">
    <location>
        <begin position="59"/>
        <end position="69"/>
    </location>
</feature>
<dbReference type="AlphaFoldDB" id="A0A6J7MB70"/>